<dbReference type="PANTHER" id="PTHR30043">
    <property type="entry name" value="PHOSPHONATES TRANSPORT SYSTEM PERMEASE PROTEIN"/>
    <property type="match status" value="1"/>
</dbReference>
<evidence type="ECO:0000256" key="3">
    <source>
        <dbReference type="ARBA" id="ARBA00022475"/>
    </source>
</evidence>
<evidence type="ECO:0000256" key="1">
    <source>
        <dbReference type="ARBA" id="ARBA00004651"/>
    </source>
</evidence>
<protein>
    <submittedName>
        <fullName evidence="8">Phosphonate ABC transporter, permease protein PhnE</fullName>
    </submittedName>
</protein>
<dbReference type="NCBIfam" id="TIGR01097">
    <property type="entry name" value="PhnE"/>
    <property type="match status" value="1"/>
</dbReference>
<dbReference type="GO" id="GO:0005886">
    <property type="term" value="C:plasma membrane"/>
    <property type="evidence" value="ECO:0007669"/>
    <property type="project" value="UniProtKB-SubCell"/>
</dbReference>
<evidence type="ECO:0000256" key="5">
    <source>
        <dbReference type="ARBA" id="ARBA00022989"/>
    </source>
</evidence>
<evidence type="ECO:0000256" key="6">
    <source>
        <dbReference type="ARBA" id="ARBA00023136"/>
    </source>
</evidence>
<keyword evidence="4 7" id="KW-0812">Transmembrane</keyword>
<dbReference type="PANTHER" id="PTHR30043:SF1">
    <property type="entry name" value="ABC TRANSPORT SYSTEM PERMEASE PROTEIN P69"/>
    <property type="match status" value="1"/>
</dbReference>
<dbReference type="AlphaFoldDB" id="A0A2I1L5T9"/>
<dbReference type="CDD" id="cd06261">
    <property type="entry name" value="TM_PBP2"/>
    <property type="match status" value="1"/>
</dbReference>
<name>A0A2I1L5T9_9LACT</name>
<reference evidence="8 9" key="1">
    <citation type="submission" date="2018-04" db="EMBL/GenBank/DDBJ databases">
        <title>Aerococcus urinae genomes.</title>
        <authorList>
            <person name="Hilt E."/>
            <person name="Gilbert N.M."/>
            <person name="Thomas-White K."/>
            <person name="Putonti C."/>
            <person name="Lewis A.L."/>
            <person name="Visck K.L."/>
            <person name="Wolfe A.J."/>
        </authorList>
    </citation>
    <scope>NUCLEOTIDE SEQUENCE [LARGE SCALE GENOMIC DNA]</scope>
    <source>
        <strain evidence="8 9">UMB7480</strain>
    </source>
</reference>
<keyword evidence="3" id="KW-1003">Cell membrane</keyword>
<feature type="transmembrane region" description="Helical" evidence="7">
    <location>
        <begin position="243"/>
        <end position="264"/>
    </location>
</feature>
<dbReference type="Gene3D" id="1.10.3720.10">
    <property type="entry name" value="MetI-like"/>
    <property type="match status" value="1"/>
</dbReference>
<dbReference type="PROSITE" id="PS50928">
    <property type="entry name" value="ABC_TM1"/>
    <property type="match status" value="1"/>
</dbReference>
<dbReference type="InterPro" id="IPR000515">
    <property type="entry name" value="MetI-like"/>
</dbReference>
<evidence type="ECO:0000256" key="4">
    <source>
        <dbReference type="ARBA" id="ARBA00022692"/>
    </source>
</evidence>
<evidence type="ECO:0000313" key="9">
    <source>
        <dbReference type="Proteomes" id="UP000251923"/>
    </source>
</evidence>
<sequence length="269" mass="30080">MKVFKRKEYQLASGKVFKEKRSWTPVIVLVLAIALYVALEVTEFDFADIIKRGHQLTTIVAQLFQPDWSYLSDVIKPLMDTIKMSLFGSFAGAAVALPFAFLASSNMVHFAPVNWLVKVLFTIIRTIPTLVSALIATYLFGLGTLAGTVAIFLFSFSYVGKLLYEEIETTNLGAFEAMIAMGYTRPFAFLKGVIPNIMPFYLSTALFNFEGNVRYASILGYVGAGGLGLLINENIGWRDYEKVGTILFVLLITVFIIENLSRYIRRKIS</sequence>
<organism evidence="8 9">
    <name type="scientific">Aerococcus urinae</name>
    <dbReference type="NCBI Taxonomy" id="1376"/>
    <lineage>
        <taxon>Bacteria</taxon>
        <taxon>Bacillati</taxon>
        <taxon>Bacillota</taxon>
        <taxon>Bacilli</taxon>
        <taxon>Lactobacillales</taxon>
        <taxon>Aerococcaceae</taxon>
        <taxon>Aerococcus</taxon>
    </lineage>
</organism>
<gene>
    <name evidence="8" type="primary">phnE</name>
    <name evidence="8" type="ORF">DBT54_06390</name>
</gene>
<dbReference type="Proteomes" id="UP000251923">
    <property type="component" value="Unassembled WGS sequence"/>
</dbReference>
<dbReference type="InterPro" id="IPR005769">
    <property type="entry name" value="PhnE/PtxC"/>
</dbReference>
<accession>A0A2I1L5T9</accession>
<keyword evidence="2 7" id="KW-0813">Transport</keyword>
<dbReference type="SUPFAM" id="SSF161098">
    <property type="entry name" value="MetI-like"/>
    <property type="match status" value="1"/>
</dbReference>
<feature type="transmembrane region" description="Helical" evidence="7">
    <location>
        <begin position="213"/>
        <end position="231"/>
    </location>
</feature>
<evidence type="ECO:0000313" key="8">
    <source>
        <dbReference type="EMBL" id="RAV78779.1"/>
    </source>
</evidence>
<dbReference type="Pfam" id="PF00528">
    <property type="entry name" value="BPD_transp_1"/>
    <property type="match status" value="1"/>
</dbReference>
<keyword evidence="6 7" id="KW-0472">Membrane</keyword>
<feature type="transmembrane region" description="Helical" evidence="7">
    <location>
        <begin position="188"/>
        <end position="207"/>
    </location>
</feature>
<comment type="caution">
    <text evidence="8">The sequence shown here is derived from an EMBL/GenBank/DDBJ whole genome shotgun (WGS) entry which is preliminary data.</text>
</comment>
<dbReference type="EMBL" id="QMHM01000011">
    <property type="protein sequence ID" value="RAV78779.1"/>
    <property type="molecule type" value="Genomic_DNA"/>
</dbReference>
<comment type="similarity">
    <text evidence="7">Belongs to the binding-protein-dependent transport system permease family.</text>
</comment>
<dbReference type="GO" id="GO:0015416">
    <property type="term" value="F:ABC-type phosphonate transporter activity"/>
    <property type="evidence" value="ECO:0007669"/>
    <property type="project" value="InterPro"/>
</dbReference>
<proteinExistence type="inferred from homology"/>
<comment type="subcellular location">
    <subcellularLocation>
        <location evidence="1 7">Cell membrane</location>
        <topology evidence="1 7">Multi-pass membrane protein</topology>
    </subcellularLocation>
</comment>
<dbReference type="InterPro" id="IPR035906">
    <property type="entry name" value="MetI-like_sf"/>
</dbReference>
<feature type="transmembrane region" description="Helical" evidence="7">
    <location>
        <begin position="21"/>
        <end position="39"/>
    </location>
</feature>
<evidence type="ECO:0000256" key="7">
    <source>
        <dbReference type="RuleBase" id="RU363032"/>
    </source>
</evidence>
<keyword evidence="5 7" id="KW-1133">Transmembrane helix</keyword>
<evidence type="ECO:0000256" key="2">
    <source>
        <dbReference type="ARBA" id="ARBA00022448"/>
    </source>
</evidence>